<dbReference type="Gene3D" id="3.50.50.60">
    <property type="entry name" value="FAD/NAD(P)-binding domain"/>
    <property type="match status" value="1"/>
</dbReference>
<evidence type="ECO:0000256" key="3">
    <source>
        <dbReference type="ARBA" id="ARBA00022827"/>
    </source>
</evidence>
<dbReference type="Proteomes" id="UP000070533">
    <property type="component" value="Unassembled WGS sequence"/>
</dbReference>
<dbReference type="SUPFAM" id="SSF51905">
    <property type="entry name" value="FAD/NAD(P)-binding domain"/>
    <property type="match status" value="1"/>
</dbReference>
<feature type="domain" description="RsdA/BaiN/AoA(So)-like Rossmann fold-like" evidence="4">
    <location>
        <begin position="6"/>
        <end position="405"/>
    </location>
</feature>
<accession>A0A133PYZ4</accession>
<dbReference type="InterPro" id="IPR036188">
    <property type="entry name" value="FAD/NAD-bd_sf"/>
</dbReference>
<gene>
    <name evidence="6" type="ORF">HMPREF3226_02019</name>
</gene>
<comment type="caution">
    <text evidence="6">The sequence shown here is derived from an EMBL/GenBank/DDBJ whole genome shotgun (WGS) entry which is preliminary data.</text>
</comment>
<keyword evidence="7" id="KW-1185">Reference proteome</keyword>
<dbReference type="InterPro" id="IPR055178">
    <property type="entry name" value="RsdA/BaiN/AoA(So)-like_dom"/>
</dbReference>
<dbReference type="RefSeq" id="WP_060941037.1">
    <property type="nucleotide sequence ID" value="NZ_KQ957298.1"/>
</dbReference>
<sequence>MSDRKHVAIIGGGAAGFFAAIQSKERHPADTVTIFEKSGRVLAKVSVSGGGRCNLTNSFLGINDLKSVYPRADKLMKRLFNSFDNNDACQWFEQHGVELTTQDDQCVFPRSQSSQTVIDCLTRTAAKAGVTVCLRHQLVKVAPRPDGRLEVDFKDRPSRTFDKVVLTTGGSPRMAGLAYLQETGHRIEPPVPSLFTFNIADKNFRDLMGVVVEPVVLGIPGTKFRANGPLLITHWGMSGPATLKLSSVAARYISDHDYHFEVAINWLGETNAQLAEEQIRQIARQNPKKLTANVHPGELTARVWHYLLERTGIDKEKTWDEMGKKGLNKLIETLTNDVHHVSGKGVFRDEFVTCGGVSLKSVNPNTLESKVCPGLFFAGELLDVDAITGGFNLQAAWTTGFVAGRSCRT</sequence>
<reference evidence="7" key="1">
    <citation type="submission" date="2016-01" db="EMBL/GenBank/DDBJ databases">
        <authorList>
            <person name="Mitreva M."/>
            <person name="Pepin K.H."/>
            <person name="Mihindukulasuriya K.A."/>
            <person name="Fulton R."/>
            <person name="Fronick C."/>
            <person name="O'Laughlin M."/>
            <person name="Miner T."/>
            <person name="Herter B."/>
            <person name="Rosa B.A."/>
            <person name="Cordes M."/>
            <person name="Tomlinson C."/>
            <person name="Wollam A."/>
            <person name="Palsikar V.B."/>
            <person name="Mardis E.R."/>
            <person name="Wilson R.K."/>
        </authorList>
    </citation>
    <scope>NUCLEOTIDE SEQUENCE [LARGE SCALE GENOMIC DNA]</scope>
    <source>
        <strain evidence="7">MJR7716</strain>
    </source>
</reference>
<dbReference type="PATRIC" id="fig|28128.5.peg.2081"/>
<dbReference type="Pfam" id="PF03486">
    <property type="entry name" value="HI0933_like"/>
    <property type="match status" value="1"/>
</dbReference>
<dbReference type="Pfam" id="PF22780">
    <property type="entry name" value="HI0933_like_1st"/>
    <property type="match status" value="1"/>
</dbReference>
<dbReference type="PANTHER" id="PTHR42887:SF2">
    <property type="entry name" value="OS12G0638800 PROTEIN"/>
    <property type="match status" value="1"/>
</dbReference>
<dbReference type="Gene3D" id="2.40.30.10">
    <property type="entry name" value="Translation factors"/>
    <property type="match status" value="1"/>
</dbReference>
<dbReference type="STRING" id="28128.HMPREF3226_02019"/>
<dbReference type="InterPro" id="IPR057661">
    <property type="entry name" value="RsdA/BaiN/AoA(So)_Rossmann"/>
</dbReference>
<dbReference type="SUPFAM" id="SSF160996">
    <property type="entry name" value="HI0933 insert domain-like"/>
    <property type="match status" value="1"/>
</dbReference>
<evidence type="ECO:0000259" key="5">
    <source>
        <dbReference type="Pfam" id="PF22780"/>
    </source>
</evidence>
<dbReference type="InterPro" id="IPR023166">
    <property type="entry name" value="BaiN-like_dom_sf"/>
</dbReference>
<evidence type="ECO:0000259" key="4">
    <source>
        <dbReference type="Pfam" id="PF03486"/>
    </source>
</evidence>
<protein>
    <submittedName>
        <fullName evidence="6">Flavoprotein family protein</fullName>
    </submittedName>
</protein>
<dbReference type="OrthoDB" id="9773233at2"/>
<comment type="cofactor">
    <cofactor evidence="1">
        <name>FAD</name>
        <dbReference type="ChEBI" id="CHEBI:57692"/>
    </cofactor>
</comment>
<dbReference type="Gene3D" id="1.10.8.260">
    <property type="entry name" value="HI0933 insert domain-like"/>
    <property type="match status" value="1"/>
</dbReference>
<dbReference type="NCBIfam" id="TIGR00275">
    <property type="entry name" value="aminoacetone oxidase family FAD-binding enzyme"/>
    <property type="match status" value="1"/>
</dbReference>
<evidence type="ECO:0000313" key="6">
    <source>
        <dbReference type="EMBL" id="KXA35541.1"/>
    </source>
</evidence>
<keyword evidence="3" id="KW-0274">FAD</keyword>
<dbReference type="InterPro" id="IPR004792">
    <property type="entry name" value="BaiN-like"/>
</dbReference>
<evidence type="ECO:0000256" key="2">
    <source>
        <dbReference type="ARBA" id="ARBA00022630"/>
    </source>
</evidence>
<feature type="domain" description="RsdA/BaiN/AoA(So)-like insert" evidence="5">
    <location>
        <begin position="191"/>
        <end position="352"/>
    </location>
</feature>
<dbReference type="EMBL" id="LRQG01000181">
    <property type="protein sequence ID" value="KXA35541.1"/>
    <property type="molecule type" value="Genomic_DNA"/>
</dbReference>
<dbReference type="AlphaFoldDB" id="A0A133PYZ4"/>
<evidence type="ECO:0000313" key="7">
    <source>
        <dbReference type="Proteomes" id="UP000070533"/>
    </source>
</evidence>
<evidence type="ECO:0000256" key="1">
    <source>
        <dbReference type="ARBA" id="ARBA00001974"/>
    </source>
</evidence>
<keyword evidence="2" id="KW-0285">Flavoprotein</keyword>
<proteinExistence type="predicted"/>
<dbReference type="eggNOG" id="COG2081">
    <property type="taxonomic scope" value="Bacteria"/>
</dbReference>
<dbReference type="PRINTS" id="PR00368">
    <property type="entry name" value="FADPNR"/>
</dbReference>
<organism evidence="6 7">
    <name type="scientific">Prevotella corporis</name>
    <dbReference type="NCBI Taxonomy" id="28128"/>
    <lineage>
        <taxon>Bacteria</taxon>
        <taxon>Pseudomonadati</taxon>
        <taxon>Bacteroidota</taxon>
        <taxon>Bacteroidia</taxon>
        <taxon>Bacteroidales</taxon>
        <taxon>Prevotellaceae</taxon>
        <taxon>Prevotella</taxon>
    </lineage>
</organism>
<name>A0A133PYZ4_9BACT</name>
<dbReference type="PANTHER" id="PTHR42887">
    <property type="entry name" value="OS12G0638800 PROTEIN"/>
    <property type="match status" value="1"/>
</dbReference>